<dbReference type="Pfam" id="PF01915">
    <property type="entry name" value="Glyco_hydro_3_C"/>
    <property type="match status" value="1"/>
</dbReference>
<dbReference type="InterPro" id="IPR036962">
    <property type="entry name" value="Glyco_hydro_3_N_sf"/>
</dbReference>
<accession>A0A822YAG5</accession>
<dbReference type="SUPFAM" id="SSF51445">
    <property type="entry name" value="(Trans)glycosidases"/>
    <property type="match status" value="1"/>
</dbReference>
<dbReference type="InterPro" id="IPR002772">
    <property type="entry name" value="Glyco_hydro_3_C"/>
</dbReference>
<dbReference type="InterPro" id="IPR001764">
    <property type="entry name" value="Glyco_hydro_3_N"/>
</dbReference>
<evidence type="ECO:0000256" key="4">
    <source>
        <dbReference type="SAM" id="SignalP"/>
    </source>
</evidence>
<evidence type="ECO:0000256" key="3">
    <source>
        <dbReference type="ARBA" id="ARBA00023295"/>
    </source>
</evidence>
<evidence type="ECO:0000313" key="7">
    <source>
        <dbReference type="Proteomes" id="UP000607653"/>
    </source>
</evidence>
<feature type="chain" id="PRO_5032820851" description="Fibronectin type III-like domain-containing protein" evidence="4">
    <location>
        <begin position="19"/>
        <end position="793"/>
    </location>
</feature>
<dbReference type="FunFam" id="3.40.50.1700:FF:000001">
    <property type="entry name" value="probable beta-D-xylosidase 2"/>
    <property type="match status" value="1"/>
</dbReference>
<keyword evidence="1 4" id="KW-0732">Signal</keyword>
<dbReference type="PANTHER" id="PTHR42721:SF11">
    <property type="entry name" value="BETA-D-XYLOSIDASE 5-RELATED"/>
    <property type="match status" value="1"/>
</dbReference>
<dbReference type="PRINTS" id="PR00133">
    <property type="entry name" value="GLHYDRLASE3"/>
</dbReference>
<dbReference type="AlphaFoldDB" id="A0A822YAG5"/>
<reference evidence="6 7" key="1">
    <citation type="journal article" date="2020" name="Mol. Biol. Evol.">
        <title>Distinct Expression and Methylation Patterns for Genes with Different Fates following a Single Whole-Genome Duplication in Flowering Plants.</title>
        <authorList>
            <person name="Shi T."/>
            <person name="Rahmani R.S."/>
            <person name="Gugger P.F."/>
            <person name="Wang M."/>
            <person name="Li H."/>
            <person name="Zhang Y."/>
            <person name="Li Z."/>
            <person name="Wang Q."/>
            <person name="Van de Peer Y."/>
            <person name="Marchal K."/>
            <person name="Chen J."/>
        </authorList>
    </citation>
    <scope>NUCLEOTIDE SEQUENCE [LARGE SCALE GENOMIC DNA]</scope>
    <source>
        <tissue evidence="6">Leaf</tissue>
    </source>
</reference>
<dbReference type="EMBL" id="DUZY01000002">
    <property type="protein sequence ID" value="DAD29570.1"/>
    <property type="molecule type" value="Genomic_DNA"/>
</dbReference>
<dbReference type="Gene3D" id="2.60.40.10">
    <property type="entry name" value="Immunoglobulins"/>
    <property type="match status" value="1"/>
</dbReference>
<organism evidence="6 7">
    <name type="scientific">Nelumbo nucifera</name>
    <name type="common">Sacred lotus</name>
    <dbReference type="NCBI Taxonomy" id="4432"/>
    <lineage>
        <taxon>Eukaryota</taxon>
        <taxon>Viridiplantae</taxon>
        <taxon>Streptophyta</taxon>
        <taxon>Embryophyta</taxon>
        <taxon>Tracheophyta</taxon>
        <taxon>Spermatophyta</taxon>
        <taxon>Magnoliopsida</taxon>
        <taxon>Proteales</taxon>
        <taxon>Nelumbonaceae</taxon>
        <taxon>Nelumbo</taxon>
    </lineage>
</organism>
<dbReference type="GO" id="GO:0045493">
    <property type="term" value="P:xylan catabolic process"/>
    <property type="evidence" value="ECO:0007669"/>
    <property type="project" value="InterPro"/>
</dbReference>
<evidence type="ECO:0000256" key="1">
    <source>
        <dbReference type="ARBA" id="ARBA00022729"/>
    </source>
</evidence>
<keyword evidence="7" id="KW-1185">Reference proteome</keyword>
<keyword evidence="2" id="KW-0378">Hydrolase</keyword>
<dbReference type="Pfam" id="PF00933">
    <property type="entry name" value="Glyco_hydro_3"/>
    <property type="match status" value="1"/>
</dbReference>
<dbReference type="SMART" id="SM01217">
    <property type="entry name" value="Fn3_like"/>
    <property type="match status" value="1"/>
</dbReference>
<dbReference type="Proteomes" id="UP000607653">
    <property type="component" value="Unassembled WGS sequence"/>
</dbReference>
<feature type="signal peptide" evidence="4">
    <location>
        <begin position="1"/>
        <end position="18"/>
    </location>
</feature>
<dbReference type="InterPro" id="IPR036881">
    <property type="entry name" value="Glyco_hydro_3_C_sf"/>
</dbReference>
<proteinExistence type="predicted"/>
<comment type="caution">
    <text evidence="6">The sequence shown here is derived from an EMBL/GenBank/DDBJ whole genome shotgun (WGS) entry which is preliminary data.</text>
</comment>
<dbReference type="InterPro" id="IPR013783">
    <property type="entry name" value="Ig-like_fold"/>
</dbReference>
<dbReference type="InterPro" id="IPR044993">
    <property type="entry name" value="BXL"/>
</dbReference>
<name>A0A822YAG5_NELNU</name>
<dbReference type="InterPro" id="IPR026891">
    <property type="entry name" value="Fn3-like"/>
</dbReference>
<evidence type="ECO:0000259" key="5">
    <source>
        <dbReference type="SMART" id="SM01217"/>
    </source>
</evidence>
<dbReference type="GO" id="GO:0009044">
    <property type="term" value="F:xylan 1,4-beta-xylosidase activity"/>
    <property type="evidence" value="ECO:0007669"/>
    <property type="project" value="InterPro"/>
</dbReference>
<gene>
    <name evidence="6" type="ORF">HUJ06_031038</name>
</gene>
<dbReference type="PANTHER" id="PTHR42721">
    <property type="entry name" value="SUGAR HYDROLASE-RELATED"/>
    <property type="match status" value="1"/>
</dbReference>
<dbReference type="Gene3D" id="3.20.20.300">
    <property type="entry name" value="Glycoside hydrolase, family 3, N-terminal domain"/>
    <property type="match status" value="1"/>
</dbReference>
<dbReference type="FunFam" id="3.20.20.300:FF:000010">
    <property type="entry name" value="Putative beta-D-xylosidase 5"/>
    <property type="match status" value="1"/>
</dbReference>
<dbReference type="SUPFAM" id="SSF52279">
    <property type="entry name" value="Beta-D-glucan exohydrolase, C-terminal domain"/>
    <property type="match status" value="1"/>
</dbReference>
<protein>
    <recommendedName>
        <fullName evidence="5">Fibronectin type III-like domain-containing protein</fullName>
    </recommendedName>
</protein>
<dbReference type="Pfam" id="PF14310">
    <property type="entry name" value="Fn3-like"/>
    <property type="match status" value="1"/>
</dbReference>
<evidence type="ECO:0000256" key="2">
    <source>
        <dbReference type="ARBA" id="ARBA00022801"/>
    </source>
</evidence>
<feature type="domain" description="Fibronectin type III-like" evidence="5">
    <location>
        <begin position="713"/>
        <end position="783"/>
    </location>
</feature>
<evidence type="ECO:0000313" key="6">
    <source>
        <dbReference type="EMBL" id="DAD29570.1"/>
    </source>
</evidence>
<keyword evidence="3" id="KW-0326">Glycosidase</keyword>
<dbReference type="InterPro" id="IPR017853">
    <property type="entry name" value="GH"/>
</dbReference>
<dbReference type="Gene3D" id="3.40.50.1700">
    <property type="entry name" value="Glycoside hydrolase family 3 C-terminal domain"/>
    <property type="match status" value="1"/>
</dbReference>
<sequence>MAPSSFFLAFFLLSCVSATDFPVYLNNFTYVCDPSRLSDLGLDVSNFVFCNKSLPLEARAKDLVDRMSLSEKTQQLGNSAAGVPRLGLPSYEWWSEALHGVTSSGRGTHFDQAVPGGTSFPTVILSAASFNASLWKNMGQVVSTEARALYNLGRAGLTYWSPNINVIRDPRWGRVMETPGEDPFVVGTYAVNYVRGLQDIEGQENPKDLNSRPLKVSSCCKHYAAYDVDHWYGVDRRGFDARVAEQDMLETFLRPFEMCVKEGDASCVMCSFNKINGIPACADPRLLKETIRGDWGLRGYIVSDCDSVQVIVENNKWLGDSPEGGVAQAMKAGLDLDCGWPYLSYYSNYTLNATKIGRIKEADIDKALINLYVLLMRVGYFDGSPSFKSLGKDDICADVHIELAAQAAREGIVLLKNDNATLPLSSNTFKNLALVGPHANATEVMIGNYAGPACRYISPIDGFSAFAKVQYAMGCADVACASGSLMTPAMDLAKNADATIIIVGLDLSIEAEGRDRVDFFLPGHQTHLVNEVANVAKGPVILVVMASGTIDISFAKDNPKIKAILWVGYPGQEGGRAIADVVYGKYNPGGKLPVTWYPADYVDQLPLTSMQLRPDDELGYPGRTYKFYNGSTVYPFGYGLSYTQFMHQITTKVNSIDVKLKSRQYCRDLSYEEGEYTTPQCAAVLVSDMSCDKQFEFEVDVEVRNTGSVDGSDVVIVYSRPPRGVARTHSKQVIGFERVFVPKGQTQNVKFVFNACKSLMVVERNGYSLLPSGIHSIIVNDDEASTPIQVNIH</sequence>